<name>A0A8X7BIZ0_TRICX</name>
<protein>
    <submittedName>
        <fullName evidence="4">Retrovirus-related Pol polyprotein from transposon 17.6</fullName>
    </submittedName>
</protein>
<dbReference type="GO" id="GO:0071897">
    <property type="term" value="P:DNA biosynthetic process"/>
    <property type="evidence" value="ECO:0007669"/>
    <property type="project" value="UniProtKB-ARBA"/>
</dbReference>
<keyword evidence="1" id="KW-0511">Multifunctional enzyme</keyword>
<dbReference type="InterPro" id="IPR041577">
    <property type="entry name" value="RT_RNaseH_2"/>
</dbReference>
<dbReference type="Gene3D" id="3.10.10.10">
    <property type="entry name" value="HIV Type 1 Reverse Transcriptase, subunit A, domain 1"/>
    <property type="match status" value="1"/>
</dbReference>
<dbReference type="AlphaFoldDB" id="A0A8X7BIZ0"/>
<proteinExistence type="predicted"/>
<feature type="compositionally biased region" description="Polar residues" evidence="2">
    <location>
        <begin position="220"/>
        <end position="239"/>
    </location>
</feature>
<feature type="compositionally biased region" description="Basic and acidic residues" evidence="2">
    <location>
        <begin position="174"/>
        <end position="200"/>
    </location>
</feature>
<organism evidence="4 5">
    <name type="scientific">Trichonephila clavipes</name>
    <name type="common">Golden silk orbweaver</name>
    <name type="synonym">Nephila clavipes</name>
    <dbReference type="NCBI Taxonomy" id="2585209"/>
    <lineage>
        <taxon>Eukaryota</taxon>
        <taxon>Metazoa</taxon>
        <taxon>Ecdysozoa</taxon>
        <taxon>Arthropoda</taxon>
        <taxon>Chelicerata</taxon>
        <taxon>Arachnida</taxon>
        <taxon>Araneae</taxon>
        <taxon>Araneomorphae</taxon>
        <taxon>Entelegynae</taxon>
        <taxon>Araneoidea</taxon>
        <taxon>Nephilidae</taxon>
        <taxon>Trichonephila</taxon>
    </lineage>
</organism>
<accession>A0A8X7BIZ0</accession>
<dbReference type="Proteomes" id="UP000887159">
    <property type="component" value="Unassembled WGS sequence"/>
</dbReference>
<dbReference type="EMBL" id="BMAU01021406">
    <property type="protein sequence ID" value="GFY32985.1"/>
    <property type="molecule type" value="Genomic_DNA"/>
</dbReference>
<evidence type="ECO:0000256" key="1">
    <source>
        <dbReference type="ARBA" id="ARBA00023268"/>
    </source>
</evidence>
<feature type="compositionally biased region" description="Polar residues" evidence="2">
    <location>
        <begin position="164"/>
        <end position="173"/>
    </location>
</feature>
<dbReference type="InterPro" id="IPR043502">
    <property type="entry name" value="DNA/RNA_pol_sf"/>
</dbReference>
<sequence>MALSDSLNQINLGVQSETQGGLHSGAQRINPEFKDGSNFRIIPEQYFSGMENVAEFLENIDNNLTYYEIPTQLACAYLKGHLTGRAIDWVEVLGYRVVEDKATDYAQLKQALTEQFPLDTQNIKTRNDGGKLPDHVISRLEPQILDYVEKDQGFSIREFRDTNQSENNRFPNRNRQENWRETRGNNRYSDNSRPRREFSRFEGQGVVDNRRFDGRHRGGQSDNIFHNQGGRQDGSRNSAFKDQAGLSHVLYHEIDTGDQGPVVSRPYRYDRVKQGITDYHIEKMLQVGKIRPIKSPYASPGVLTRKNNGLPPYSPETYRFTIDYRKLNAITKYPRYPLLKKGAKFNWSKEAQDAFNKVKRALTEAPVLQLPNFQEQFNLVTDARGVGIGAVLNKNHKPIAFVSRTLNKAEINYTVTERECFVVIWALNKFKTYFGSLPVKVITDHATLTKLTNGRNLSSWMIRWTLKLSEFNIEWEHRAGVQNVVVDLLSRNPVGNMEG</sequence>
<dbReference type="CDD" id="cd09274">
    <property type="entry name" value="RNase_HI_RT_Ty3"/>
    <property type="match status" value="1"/>
</dbReference>
<evidence type="ECO:0000313" key="5">
    <source>
        <dbReference type="Proteomes" id="UP000887159"/>
    </source>
</evidence>
<dbReference type="SUPFAM" id="SSF56672">
    <property type="entry name" value="DNA/RNA polymerases"/>
    <property type="match status" value="1"/>
</dbReference>
<dbReference type="Pfam" id="PF17919">
    <property type="entry name" value="RT_RNaseH_2"/>
    <property type="match status" value="1"/>
</dbReference>
<dbReference type="PANTHER" id="PTHR37984:SF5">
    <property type="entry name" value="PROTEIN NYNRIN-LIKE"/>
    <property type="match status" value="1"/>
</dbReference>
<keyword evidence="5" id="KW-1185">Reference proteome</keyword>
<feature type="region of interest" description="Disordered" evidence="2">
    <location>
        <begin position="158"/>
        <end position="239"/>
    </location>
</feature>
<evidence type="ECO:0000259" key="3">
    <source>
        <dbReference type="Pfam" id="PF17919"/>
    </source>
</evidence>
<dbReference type="InterPro" id="IPR050951">
    <property type="entry name" value="Retrovirus_Pol_polyprotein"/>
</dbReference>
<evidence type="ECO:0000313" key="4">
    <source>
        <dbReference type="EMBL" id="GFY32985.1"/>
    </source>
</evidence>
<reference evidence="4" key="1">
    <citation type="submission" date="2020-08" db="EMBL/GenBank/DDBJ databases">
        <title>Multicomponent nature underlies the extraordinary mechanical properties of spider dragline silk.</title>
        <authorList>
            <person name="Kono N."/>
            <person name="Nakamura H."/>
            <person name="Mori M."/>
            <person name="Yoshida Y."/>
            <person name="Ohtoshi R."/>
            <person name="Malay A.D."/>
            <person name="Moran D.A.P."/>
            <person name="Tomita M."/>
            <person name="Numata K."/>
            <person name="Arakawa K."/>
        </authorList>
    </citation>
    <scope>NUCLEOTIDE SEQUENCE</scope>
</reference>
<dbReference type="GO" id="GO:0003824">
    <property type="term" value="F:catalytic activity"/>
    <property type="evidence" value="ECO:0007669"/>
    <property type="project" value="UniProtKB-KW"/>
</dbReference>
<dbReference type="PANTHER" id="PTHR37984">
    <property type="entry name" value="PROTEIN CBG26694"/>
    <property type="match status" value="1"/>
</dbReference>
<comment type="caution">
    <text evidence="4">The sequence shown here is derived from an EMBL/GenBank/DDBJ whole genome shotgun (WGS) entry which is preliminary data.</text>
</comment>
<evidence type="ECO:0000256" key="2">
    <source>
        <dbReference type="SAM" id="MobiDB-lite"/>
    </source>
</evidence>
<gene>
    <name evidence="4" type="primary">pol</name>
    <name evidence="4" type="ORF">TNCV_2877341</name>
</gene>
<feature type="domain" description="Reverse transcriptase/retrotransposon-derived protein RNase H-like" evidence="3">
    <location>
        <begin position="347"/>
        <end position="441"/>
    </location>
</feature>